<evidence type="ECO:0000313" key="5">
    <source>
        <dbReference type="EMBL" id="CAH3141038.1"/>
    </source>
</evidence>
<feature type="domain" description="Elongation factor 1 beta central acidic region eukaryote" evidence="4">
    <location>
        <begin position="1207"/>
        <end position="1236"/>
    </location>
</feature>
<dbReference type="SMART" id="SM01182">
    <property type="entry name" value="EF-1_beta_acid"/>
    <property type="match status" value="13"/>
</dbReference>
<feature type="repeat" description="TPR" evidence="3">
    <location>
        <begin position="1258"/>
        <end position="1291"/>
    </location>
</feature>
<dbReference type="PANTHER" id="PTHR45641:SF1">
    <property type="entry name" value="AAA+ ATPASE DOMAIN-CONTAINING PROTEIN"/>
    <property type="match status" value="1"/>
</dbReference>
<feature type="repeat" description="TPR" evidence="3">
    <location>
        <begin position="1720"/>
        <end position="1753"/>
    </location>
</feature>
<feature type="domain" description="Elongation factor 1 beta central acidic region eukaryote" evidence="4">
    <location>
        <begin position="1795"/>
        <end position="1824"/>
    </location>
</feature>
<feature type="domain" description="Elongation factor 1 beta central acidic region eukaryote" evidence="4">
    <location>
        <begin position="1375"/>
        <end position="1404"/>
    </location>
</feature>
<feature type="repeat" description="TPR" evidence="3">
    <location>
        <begin position="1300"/>
        <end position="1333"/>
    </location>
</feature>
<feature type="repeat" description="TPR" evidence="3">
    <location>
        <begin position="1216"/>
        <end position="1249"/>
    </location>
</feature>
<organism evidence="5 6">
    <name type="scientific">Porites lobata</name>
    <dbReference type="NCBI Taxonomy" id="104759"/>
    <lineage>
        <taxon>Eukaryota</taxon>
        <taxon>Metazoa</taxon>
        <taxon>Cnidaria</taxon>
        <taxon>Anthozoa</taxon>
        <taxon>Hexacorallia</taxon>
        <taxon>Scleractinia</taxon>
        <taxon>Fungiina</taxon>
        <taxon>Poritidae</taxon>
        <taxon>Porites</taxon>
    </lineage>
</organism>
<dbReference type="PANTHER" id="PTHR45641">
    <property type="entry name" value="TETRATRICOPEPTIDE REPEAT PROTEIN (AFU_ORTHOLOGUE AFUA_6G03870)"/>
    <property type="match status" value="1"/>
</dbReference>
<feature type="repeat" description="TPR" evidence="3">
    <location>
        <begin position="1426"/>
        <end position="1459"/>
    </location>
</feature>
<evidence type="ECO:0000256" key="3">
    <source>
        <dbReference type="PROSITE-ProRule" id="PRU00339"/>
    </source>
</evidence>
<dbReference type="Gene3D" id="3.40.50.300">
    <property type="entry name" value="P-loop containing nucleotide triphosphate hydrolases"/>
    <property type="match status" value="1"/>
</dbReference>
<name>A0ABN8PCR9_9CNID</name>
<dbReference type="InterPro" id="IPR027417">
    <property type="entry name" value="P-loop_NTPase"/>
</dbReference>
<gene>
    <name evidence="5" type="ORF">PLOB_00041533</name>
</gene>
<feature type="repeat" description="TPR" evidence="3">
    <location>
        <begin position="1678"/>
        <end position="1711"/>
    </location>
</feature>
<dbReference type="Gene3D" id="1.25.40.10">
    <property type="entry name" value="Tetratricopeptide repeat domain"/>
    <property type="match status" value="7"/>
</dbReference>
<dbReference type="PROSITE" id="PS50005">
    <property type="entry name" value="TPR"/>
    <property type="match status" value="12"/>
</dbReference>
<dbReference type="SUPFAM" id="SSF48452">
    <property type="entry name" value="TPR-like"/>
    <property type="match status" value="7"/>
</dbReference>
<evidence type="ECO:0000256" key="1">
    <source>
        <dbReference type="ARBA" id="ARBA00022737"/>
    </source>
</evidence>
<evidence type="ECO:0000259" key="4">
    <source>
        <dbReference type="SMART" id="SM01182"/>
    </source>
</evidence>
<reference evidence="5 6" key="1">
    <citation type="submission" date="2022-05" db="EMBL/GenBank/DDBJ databases">
        <authorList>
            <consortium name="Genoscope - CEA"/>
            <person name="William W."/>
        </authorList>
    </citation>
    <scope>NUCLEOTIDE SEQUENCE [LARGE SCALE GENOMIC DNA]</scope>
</reference>
<feature type="repeat" description="TPR" evidence="3">
    <location>
        <begin position="1594"/>
        <end position="1627"/>
    </location>
</feature>
<proteinExistence type="predicted"/>
<dbReference type="Pfam" id="PF13374">
    <property type="entry name" value="TPR_10"/>
    <property type="match status" value="1"/>
</dbReference>
<dbReference type="EMBL" id="CALNXK010000065">
    <property type="protein sequence ID" value="CAH3141038.1"/>
    <property type="molecule type" value="Genomic_DNA"/>
</dbReference>
<dbReference type="SUPFAM" id="SSF53167">
    <property type="entry name" value="Purine and uridine phosphorylases"/>
    <property type="match status" value="1"/>
</dbReference>
<keyword evidence="1" id="KW-0677">Repeat</keyword>
<feature type="repeat" description="TPR" evidence="3">
    <location>
        <begin position="1888"/>
        <end position="1921"/>
    </location>
</feature>
<feature type="repeat" description="TPR" evidence="3">
    <location>
        <begin position="1384"/>
        <end position="1417"/>
    </location>
</feature>
<dbReference type="InterPro" id="IPR035994">
    <property type="entry name" value="Nucleoside_phosphorylase_sf"/>
</dbReference>
<feature type="domain" description="Elongation factor 1 beta central acidic region eukaryote" evidence="4">
    <location>
        <begin position="1753"/>
        <end position="1782"/>
    </location>
</feature>
<feature type="domain" description="Elongation factor 1 beta central acidic region eukaryote" evidence="4">
    <location>
        <begin position="1879"/>
        <end position="1903"/>
    </location>
</feature>
<feature type="repeat" description="TPR" evidence="3">
    <location>
        <begin position="964"/>
        <end position="997"/>
    </location>
</feature>
<feature type="repeat" description="TPR" evidence="3">
    <location>
        <begin position="1468"/>
        <end position="1501"/>
    </location>
</feature>
<dbReference type="InterPro" id="IPR018940">
    <property type="entry name" value="EF-1_beta_acid_region_euk"/>
</dbReference>
<dbReference type="PROSITE" id="PS50293">
    <property type="entry name" value="TPR_REGION"/>
    <property type="match status" value="1"/>
</dbReference>
<feature type="domain" description="Elongation factor 1 beta central acidic region eukaryote" evidence="4">
    <location>
        <begin position="1921"/>
        <end position="1948"/>
    </location>
</feature>
<dbReference type="SUPFAM" id="SSF52540">
    <property type="entry name" value="P-loop containing nucleoside triphosphate hydrolases"/>
    <property type="match status" value="1"/>
</dbReference>
<dbReference type="Gene3D" id="3.40.50.1580">
    <property type="entry name" value="Nucleoside phosphorylase domain"/>
    <property type="match status" value="1"/>
</dbReference>
<dbReference type="InterPro" id="IPR019734">
    <property type="entry name" value="TPR_rpt"/>
</dbReference>
<feature type="domain" description="Elongation factor 1 beta central acidic region eukaryote" evidence="4">
    <location>
        <begin position="1585"/>
        <end position="1614"/>
    </location>
</feature>
<evidence type="ECO:0000256" key="2">
    <source>
        <dbReference type="ARBA" id="ARBA00022803"/>
    </source>
</evidence>
<accession>A0ABN8PCR9</accession>
<dbReference type="InterPro" id="IPR007111">
    <property type="entry name" value="NACHT_NTPase"/>
</dbReference>
<feature type="domain" description="Elongation factor 1 beta central acidic region eukaryote" evidence="4">
    <location>
        <begin position="1837"/>
        <end position="1866"/>
    </location>
</feature>
<dbReference type="InterPro" id="IPR011990">
    <property type="entry name" value="TPR-like_helical_dom_sf"/>
</dbReference>
<feature type="domain" description="Elongation factor 1 beta central acidic region eukaryote" evidence="4">
    <location>
        <begin position="1669"/>
        <end position="1698"/>
    </location>
</feature>
<dbReference type="Proteomes" id="UP001159405">
    <property type="component" value="Unassembled WGS sequence"/>
</dbReference>
<protein>
    <recommendedName>
        <fullName evidence="4">Elongation factor 1 beta central acidic region eukaryote domain-containing protein</fullName>
    </recommendedName>
</protein>
<dbReference type="Pfam" id="PF05729">
    <property type="entry name" value="NACHT"/>
    <property type="match status" value="1"/>
</dbReference>
<evidence type="ECO:0000313" key="6">
    <source>
        <dbReference type="Proteomes" id="UP001159405"/>
    </source>
</evidence>
<feature type="domain" description="Elongation factor 1 beta central acidic region eukaryote" evidence="4">
    <location>
        <begin position="1459"/>
        <end position="1488"/>
    </location>
</feature>
<dbReference type="SMART" id="SM00028">
    <property type="entry name" value="TPR"/>
    <property type="match status" value="25"/>
</dbReference>
<feature type="repeat" description="TPR" evidence="3">
    <location>
        <begin position="1846"/>
        <end position="1879"/>
    </location>
</feature>
<feature type="domain" description="Elongation factor 1 beta central acidic region eukaryote" evidence="4">
    <location>
        <begin position="1711"/>
        <end position="1740"/>
    </location>
</feature>
<sequence length="1960" mass="221124">MKNRFKSYHKDLGFVYFGNVGESESEQLKVALMRCCEGSSGPGGSLIVTKNAVAQLRPKVVYFVGCCESLKPDTVRLGDVVISSKLSTEAVRTPVGKDIGKLIQHSSDGWNPPLKIPNAREINVHRDSEILSGVDPPSAKLSCVSNSNATAVESEGEGVFVAAHDMKIEWVIVKGVSQFANDLDPPNNLWKSFACTMAASLVFNMLNDPLIFKNWPHFDDNINDNHGEASKELGKIGGRLNDNDSSENTTKGMKPIRAFLPSMVPNFTGRQSEVEEIIGHVTSESTRLVSIWGSPGFGKTSVAITVGHALQSQGLPVYWVSLRALQSKADLTSKFLHLLRQPTINNQPSDQRLSLDDEICQLFSEISKRSVFILDNADDLLESGCPKVKEEVMQLLEEILRQNPRLTSIVTTRESLEFMDIHFQGHQGLRIRTLDKASTQCLIHELLPNTSPADCTEVAHICGQVPLAIKIMCSLISEDNALPRHFLDDFKASSTESIVSMLDNHDYPASHRLQFIFDSSFQRLTAQEQEALISLSILPGNFTTEVAAAVLGTKSGFQAKRMLQNLRRKSLIDSGSKSGTFTMHKLLQSFSKEKGDAEMNKTILNAKDRLNAFYVSHFDKLNEKFLTGHSMDTYIAFYEDKESIIQSIVEGCFNSKTADTVFEILVKGELFLDSLFWTASESKNFDDIYDAAIKAANLHGNEKYHRQLLTSKAFAEATWGRKGKTNQLLSEVKVIQAASCLVSNEEKGKCFCYSGICYLTAGETKSGVHCLQQALSSLETCNDQESLFLKFLILQILICYYQSLNDFYNASYYYDKSLHLSSAVGDCKLLIIPPMKSKEQKTTNEMQFEKDSNILLNQPFEFQFVCLLSEATKFFADTKTKQNTSHLVLQMLECLEKDVTPSIGLLTFHTTVVKLLWNWNSEDPEKLFWSRINYHEKTLKQCKQTFPKSPDFGGYGQIQIKALVDCYLSLGKVYNNRGNYAEALQSYKRALNTATRSFGEEHESTADSYRQLGVTQNKMHDYSAALQSHQHALAIRIKLFGEEHESTADSYRQLGVTQNKMDDDSAALQSHQRALAIRIKLFGEKHESTADSFRQLGVTQNNMHDYSAALQSLQHELAIRIKLFGEEHKSTADSYRELGVTQFNMHDYSAALQSLQHELAIRVKLFGEYHGSTADSYRQLGVTQYNMHNYSAALQSKEHELLIRIKLFGEEHESTADSYRQLGITQNKMHDYSAALQSHQRALAIGIKLFGENHESTADSYREIGVTQYHMHDYSAALQSHQRALAIRIKQFGEEHKSTADSYRQLGVTQNNMHDYSAALQSHQRALAIRIKLFGEEHESTADSYRQLGVTQNKMHDDSAALQSHQRALAIRIKLFGEEHDSTADSYRQLGVTQHNMHDYNAALQSHQRALAIRIKLFGEENESTADSYSELGVTQHNMHDYNAALQSHQRALAIRINLFGEEHESTADSYAELGVTQHNMHDYNAALQSHQRALAIRIKLFGEEHESTADSYRDLGVTQNNMHDYNAALQSHQRALAICIKLFGEEHESTADSYRDLGVTQHNMHDDNAALQSHQRALAIRIKLFGEEHESTADSYRDLGVTQHNMHDYNAALQSHQRALAIRIKLFGEENESTADRYWQLGVTQHNMHDDNAALQSHQRALAIRIKLFGEEHESTADSYSELGVTQHNMHDYNAALQSHQRALAIRIKLFGEEHESTADSYSELGVTQHNMHDYNAALQSHQRALAIRIKLFGEEHESTADSYSELGVTQHNMHDYNAALQSHQHALAIRIKLFGEEHESTADSYSELGVTQHNMHDYNAALQSHQHALAIRIKLFGEENESTADSYSELGVTQHNMHDYNAALQSHQRALAIRIKLFGEEHESTADSYRELGVTQYNMHDYSAALQSHQRALAIRLKLFGEEHAETTDSYRQVKITQDAQRKFRKVKRTKRNLQKYE</sequence>
<keyword evidence="6" id="KW-1185">Reference proteome</keyword>
<feature type="domain" description="Elongation factor 1 beta central acidic region eukaryote" evidence="4">
    <location>
        <begin position="1417"/>
        <end position="1446"/>
    </location>
</feature>
<dbReference type="Pfam" id="PF13424">
    <property type="entry name" value="TPR_12"/>
    <property type="match status" value="11"/>
</dbReference>
<keyword evidence="2 3" id="KW-0802">TPR repeat</keyword>
<comment type="caution">
    <text evidence="5">The sequence shown here is derived from an EMBL/GenBank/DDBJ whole genome shotgun (WGS) entry which is preliminary data.</text>
</comment>
<feature type="domain" description="Elongation factor 1 beta central acidic region eukaryote" evidence="4">
    <location>
        <begin position="1501"/>
        <end position="1530"/>
    </location>
</feature>